<sequence length="246" mass="26576">MSYANVAASNIPPNQPQPDPALLTTPSDVSAAGPADDTAKVNVVPHDWRSNPTTVTSETKPPPDSAFEDKAGRGKASKRFREVEAEGAYLWNVAKHYLLRPGVAGGLVGLVNIGLLASATHSFYTQPHLRRDRQVIASTIAGALAILGIEGYAAEKYRQTPQGQAEERRAKQEGAILYQWLMRPGVLGGLLGLVNVGVLGAVGYLSYSNWDRPRWDKRIVSAISVGLLTLWGGEGVLAERYRNSKY</sequence>
<comment type="caution">
    <text evidence="3">The sequence shown here is derived from an EMBL/GenBank/DDBJ whole genome shotgun (WGS) entry which is preliminary data.</text>
</comment>
<accession>A0AAW0C8Q8</accession>
<name>A0AAW0C8Q8_9AGAR</name>
<evidence type="ECO:0000256" key="2">
    <source>
        <dbReference type="SAM" id="Phobius"/>
    </source>
</evidence>
<feature type="region of interest" description="Disordered" evidence="1">
    <location>
        <begin position="1"/>
        <end position="75"/>
    </location>
</feature>
<feature type="transmembrane region" description="Helical" evidence="2">
    <location>
        <begin position="103"/>
        <end position="124"/>
    </location>
</feature>
<keyword evidence="4" id="KW-1185">Reference proteome</keyword>
<evidence type="ECO:0000313" key="4">
    <source>
        <dbReference type="Proteomes" id="UP001383192"/>
    </source>
</evidence>
<keyword evidence="2" id="KW-1133">Transmembrane helix</keyword>
<dbReference type="AlphaFoldDB" id="A0AAW0C8Q8"/>
<feature type="transmembrane region" description="Helical" evidence="2">
    <location>
        <begin position="186"/>
        <end position="207"/>
    </location>
</feature>
<feature type="transmembrane region" description="Helical" evidence="2">
    <location>
        <begin position="136"/>
        <end position="154"/>
    </location>
</feature>
<keyword evidence="2" id="KW-0812">Transmembrane</keyword>
<protein>
    <submittedName>
        <fullName evidence="3">Uncharacterized protein</fullName>
    </submittedName>
</protein>
<gene>
    <name evidence="3" type="ORF">VNI00_012010</name>
</gene>
<feature type="transmembrane region" description="Helical" evidence="2">
    <location>
        <begin position="219"/>
        <end position="238"/>
    </location>
</feature>
<keyword evidence="2" id="KW-0472">Membrane</keyword>
<reference evidence="3 4" key="1">
    <citation type="submission" date="2024-01" db="EMBL/GenBank/DDBJ databases">
        <title>A draft genome for a cacao thread blight-causing isolate of Paramarasmius palmivorus.</title>
        <authorList>
            <person name="Baruah I.K."/>
            <person name="Bukari Y."/>
            <person name="Amoako-Attah I."/>
            <person name="Meinhardt L.W."/>
            <person name="Bailey B.A."/>
            <person name="Cohen S.P."/>
        </authorList>
    </citation>
    <scope>NUCLEOTIDE SEQUENCE [LARGE SCALE GENOMIC DNA]</scope>
    <source>
        <strain evidence="3 4">GH-12</strain>
    </source>
</reference>
<proteinExistence type="predicted"/>
<dbReference type="Proteomes" id="UP001383192">
    <property type="component" value="Unassembled WGS sequence"/>
</dbReference>
<organism evidence="3 4">
    <name type="scientific">Paramarasmius palmivorus</name>
    <dbReference type="NCBI Taxonomy" id="297713"/>
    <lineage>
        <taxon>Eukaryota</taxon>
        <taxon>Fungi</taxon>
        <taxon>Dikarya</taxon>
        <taxon>Basidiomycota</taxon>
        <taxon>Agaricomycotina</taxon>
        <taxon>Agaricomycetes</taxon>
        <taxon>Agaricomycetidae</taxon>
        <taxon>Agaricales</taxon>
        <taxon>Marasmiineae</taxon>
        <taxon>Marasmiaceae</taxon>
        <taxon>Paramarasmius</taxon>
    </lineage>
</organism>
<dbReference type="EMBL" id="JAYKXP010000054">
    <property type="protein sequence ID" value="KAK7035243.1"/>
    <property type="molecule type" value="Genomic_DNA"/>
</dbReference>
<evidence type="ECO:0000256" key="1">
    <source>
        <dbReference type="SAM" id="MobiDB-lite"/>
    </source>
</evidence>
<feature type="compositionally biased region" description="Polar residues" evidence="1">
    <location>
        <begin position="50"/>
        <end position="59"/>
    </location>
</feature>
<evidence type="ECO:0000313" key="3">
    <source>
        <dbReference type="EMBL" id="KAK7035243.1"/>
    </source>
</evidence>